<organism evidence="2 3">
    <name type="scientific">Sclerotinia sclerotiorum (strain ATCC 18683 / 1980 / Ss-1)</name>
    <name type="common">White mold</name>
    <name type="synonym">Whetzelinia sclerotiorum</name>
    <dbReference type="NCBI Taxonomy" id="665079"/>
    <lineage>
        <taxon>Eukaryota</taxon>
        <taxon>Fungi</taxon>
        <taxon>Dikarya</taxon>
        <taxon>Ascomycota</taxon>
        <taxon>Pezizomycotina</taxon>
        <taxon>Leotiomycetes</taxon>
        <taxon>Helotiales</taxon>
        <taxon>Sclerotiniaceae</taxon>
        <taxon>Sclerotinia</taxon>
    </lineage>
</organism>
<name>A7EB59_SCLS1</name>
<dbReference type="RefSeq" id="XP_001596325.1">
    <property type="nucleotide sequence ID" value="XM_001596275.1"/>
</dbReference>
<keyword evidence="1" id="KW-0732">Signal</keyword>
<keyword evidence="3" id="KW-1185">Reference proteome</keyword>
<evidence type="ECO:0000256" key="1">
    <source>
        <dbReference type="SAM" id="SignalP"/>
    </source>
</evidence>
<feature type="chain" id="PRO_5002705519" evidence="1">
    <location>
        <begin position="30"/>
        <end position="86"/>
    </location>
</feature>
<gene>
    <name evidence="2" type="ORF">SS1G_02545</name>
</gene>
<dbReference type="AlphaFoldDB" id="A7EB59"/>
<dbReference type="HOGENOM" id="CLU_2499222_0_0_1"/>
<sequence>MFPSQILRLLDTYLATLLLGICTEDGSKGLEVGKVGGKVDGMEGRDDGWKNGRSLGVGMRCCKGRENRANDYVGCECFFIVMIDSN</sequence>
<reference evidence="3" key="1">
    <citation type="journal article" date="2011" name="PLoS Genet.">
        <title>Genomic analysis of the necrotrophic fungal pathogens Sclerotinia sclerotiorum and Botrytis cinerea.</title>
        <authorList>
            <person name="Amselem J."/>
            <person name="Cuomo C.A."/>
            <person name="van Kan J.A."/>
            <person name="Viaud M."/>
            <person name="Benito E.P."/>
            <person name="Couloux A."/>
            <person name="Coutinho P.M."/>
            <person name="de Vries R.P."/>
            <person name="Dyer P.S."/>
            <person name="Fillinger S."/>
            <person name="Fournier E."/>
            <person name="Gout L."/>
            <person name="Hahn M."/>
            <person name="Kohn L."/>
            <person name="Lapalu N."/>
            <person name="Plummer K.M."/>
            <person name="Pradier J.M."/>
            <person name="Quevillon E."/>
            <person name="Sharon A."/>
            <person name="Simon A."/>
            <person name="ten Have A."/>
            <person name="Tudzynski B."/>
            <person name="Tudzynski P."/>
            <person name="Wincker P."/>
            <person name="Andrew M."/>
            <person name="Anthouard V."/>
            <person name="Beever R.E."/>
            <person name="Beffa R."/>
            <person name="Benoit I."/>
            <person name="Bouzid O."/>
            <person name="Brault B."/>
            <person name="Chen Z."/>
            <person name="Choquer M."/>
            <person name="Collemare J."/>
            <person name="Cotton P."/>
            <person name="Danchin E.G."/>
            <person name="Da Silva C."/>
            <person name="Gautier A."/>
            <person name="Giraud C."/>
            <person name="Giraud T."/>
            <person name="Gonzalez C."/>
            <person name="Grossetete S."/>
            <person name="Guldener U."/>
            <person name="Henrissat B."/>
            <person name="Howlett B.J."/>
            <person name="Kodira C."/>
            <person name="Kretschmer M."/>
            <person name="Lappartient A."/>
            <person name="Leroch M."/>
            <person name="Levis C."/>
            <person name="Mauceli E."/>
            <person name="Neuveglise C."/>
            <person name="Oeser B."/>
            <person name="Pearson M."/>
            <person name="Poulain J."/>
            <person name="Poussereau N."/>
            <person name="Quesneville H."/>
            <person name="Rascle C."/>
            <person name="Schumacher J."/>
            <person name="Segurens B."/>
            <person name="Sexton A."/>
            <person name="Silva E."/>
            <person name="Sirven C."/>
            <person name="Soanes D.M."/>
            <person name="Talbot N.J."/>
            <person name="Templeton M."/>
            <person name="Yandava C."/>
            <person name="Yarden O."/>
            <person name="Zeng Q."/>
            <person name="Rollins J.A."/>
            <person name="Lebrun M.H."/>
            <person name="Dickman M."/>
        </authorList>
    </citation>
    <scope>NUCLEOTIDE SEQUENCE [LARGE SCALE GENOMIC DNA]</scope>
    <source>
        <strain evidence="3">ATCC 18683 / 1980 / Ss-1</strain>
    </source>
</reference>
<dbReference type="EMBL" id="CH476623">
    <property type="protein sequence ID" value="EDN99687.1"/>
    <property type="molecule type" value="Genomic_DNA"/>
</dbReference>
<proteinExistence type="predicted"/>
<dbReference type="Proteomes" id="UP000001312">
    <property type="component" value="Unassembled WGS sequence"/>
</dbReference>
<accession>A7EB59</accession>
<dbReference type="KEGG" id="ssl:SS1G_02545"/>
<feature type="signal peptide" evidence="1">
    <location>
        <begin position="1"/>
        <end position="29"/>
    </location>
</feature>
<dbReference type="GeneID" id="5492409"/>
<evidence type="ECO:0000313" key="2">
    <source>
        <dbReference type="EMBL" id="EDN99687.1"/>
    </source>
</evidence>
<evidence type="ECO:0000313" key="3">
    <source>
        <dbReference type="Proteomes" id="UP000001312"/>
    </source>
</evidence>
<dbReference type="InParanoid" id="A7EB59"/>
<protein>
    <submittedName>
        <fullName evidence="2">Uncharacterized protein</fullName>
    </submittedName>
</protein>